<reference evidence="19" key="3">
    <citation type="submission" date="2025-09" db="UniProtKB">
        <authorList>
            <consortium name="Ensembl"/>
        </authorList>
    </citation>
    <scope>IDENTIFICATION</scope>
</reference>
<keyword evidence="12" id="KW-0966">Cell projection</keyword>
<dbReference type="GO" id="GO:0000139">
    <property type="term" value="C:Golgi membrane"/>
    <property type="evidence" value="ECO:0007669"/>
    <property type="project" value="UniProtKB-SubCell"/>
</dbReference>
<evidence type="ECO:0000256" key="17">
    <source>
        <dbReference type="SAM" id="Coils"/>
    </source>
</evidence>
<dbReference type="Proteomes" id="UP000314982">
    <property type="component" value="Unassembled WGS sequence"/>
</dbReference>
<dbReference type="CDD" id="cd06800">
    <property type="entry name" value="PDZ_GOPC-like"/>
    <property type="match status" value="1"/>
</dbReference>
<dbReference type="AlphaFoldDB" id="A0A4W5N1E8"/>
<keyword evidence="9" id="KW-0333">Golgi apparatus</keyword>
<dbReference type="GO" id="GO:0044325">
    <property type="term" value="F:transmembrane transporter binding"/>
    <property type="evidence" value="ECO:0007669"/>
    <property type="project" value="TreeGrafter"/>
</dbReference>
<evidence type="ECO:0000256" key="11">
    <source>
        <dbReference type="ARBA" id="ARBA00023136"/>
    </source>
</evidence>
<evidence type="ECO:0000256" key="10">
    <source>
        <dbReference type="ARBA" id="ARBA00023054"/>
    </source>
</evidence>
<feature type="coiled-coil region" evidence="17">
    <location>
        <begin position="86"/>
        <end position="113"/>
    </location>
</feature>
<dbReference type="GeneTree" id="ENSGT00940000156535"/>
<evidence type="ECO:0000256" key="9">
    <source>
        <dbReference type="ARBA" id="ARBA00023034"/>
    </source>
</evidence>
<dbReference type="InterPro" id="IPR038879">
    <property type="entry name" value="GOPC"/>
</dbReference>
<dbReference type="GO" id="GO:0030425">
    <property type="term" value="C:dendrite"/>
    <property type="evidence" value="ECO:0007669"/>
    <property type="project" value="UniProtKB-SubCell"/>
</dbReference>
<keyword evidence="8" id="KW-0770">Synapse</keyword>
<dbReference type="GO" id="GO:2000009">
    <property type="term" value="P:negative regulation of protein localization to cell surface"/>
    <property type="evidence" value="ECO:0007669"/>
    <property type="project" value="TreeGrafter"/>
</dbReference>
<dbReference type="SUPFAM" id="SSF50156">
    <property type="entry name" value="PDZ domain-like"/>
    <property type="match status" value="1"/>
</dbReference>
<sequence length="458" mass="50878">MSASAGVSPSAQGTALVSPGTGMSMFRWLEVLEKEFDKAFVDVDLLLGEIDPDQADITYEGRQKMTSLSSCFAQLCHKTQTIFQLNHKVEAQLVDLRSELTDVQAEKVVVEREVHDQLLHLHAMQLQLHAKAGQTVDSDSIKDRMFNSTIYLFIFARVCVCVRACVCPPANKKEKVKEVKMVAEVKLHKKENEALRRHVAVLQAEVYGARLAAKYLDKELAGRVQQIQLLGRDMKGPAHDKLWNQLEAEIHLHRHKTVIRACRGRNDPRKPLASPVGHETDILKKTQGVGPIRKVVLAKEDHEGLGISITGGKEHGVPILISEIHPTQPAERCGGLHVGDAILAVNSINLRDAKHKEAVTILSQQRGEIEFEVVYVAPEVDSDDENVEYEDDSGHRYRLYLDELEEGSAASRNNGTADSASQQGKLSLLYLSPRLSLTIENAHVVFTVVGLHFDVHAF</sequence>
<evidence type="ECO:0000256" key="1">
    <source>
        <dbReference type="ARBA" id="ARBA00004198"/>
    </source>
</evidence>
<name>A0A4W5N1E8_9TELE</name>
<dbReference type="GO" id="GO:0015031">
    <property type="term" value="P:protein transport"/>
    <property type="evidence" value="ECO:0007669"/>
    <property type="project" value="UniProtKB-KW"/>
</dbReference>
<evidence type="ECO:0000256" key="3">
    <source>
        <dbReference type="ARBA" id="ARBA00004395"/>
    </source>
</evidence>
<accession>A0A4W5N1E8</accession>
<evidence type="ECO:0000313" key="19">
    <source>
        <dbReference type="Ensembl" id="ENSHHUP00000043868.1"/>
    </source>
</evidence>
<dbReference type="GO" id="GO:0014069">
    <property type="term" value="C:postsynaptic density"/>
    <property type="evidence" value="ECO:0007669"/>
    <property type="project" value="UniProtKB-SubCell"/>
</dbReference>
<evidence type="ECO:0000256" key="2">
    <source>
        <dbReference type="ARBA" id="ARBA00004279"/>
    </source>
</evidence>
<evidence type="ECO:0000256" key="12">
    <source>
        <dbReference type="ARBA" id="ARBA00023273"/>
    </source>
</evidence>
<keyword evidence="20" id="KW-1185">Reference proteome</keyword>
<dbReference type="GO" id="GO:0042802">
    <property type="term" value="F:identical protein binding"/>
    <property type="evidence" value="ECO:0007669"/>
    <property type="project" value="UniProtKB-ARBA"/>
</dbReference>
<keyword evidence="5" id="KW-0813">Transport</keyword>
<keyword evidence="6" id="KW-0963">Cytoplasm</keyword>
<dbReference type="InterPro" id="IPR001478">
    <property type="entry name" value="PDZ"/>
</dbReference>
<keyword evidence="7" id="KW-0653">Protein transport</keyword>
<keyword evidence="11" id="KW-0472">Membrane</keyword>
<dbReference type="Gene3D" id="2.30.42.10">
    <property type="match status" value="1"/>
</dbReference>
<dbReference type="GO" id="GO:0030140">
    <property type="term" value="C:trans-Golgi network transport vesicle"/>
    <property type="evidence" value="ECO:0007669"/>
    <property type="project" value="TreeGrafter"/>
</dbReference>
<protein>
    <recommendedName>
        <fullName evidence="14">Golgi-associated PDZ and coiled-coil motif-containing protein</fullName>
    </recommendedName>
    <alternativeName>
        <fullName evidence="15">CFTR-associated ligand</fullName>
    </alternativeName>
    <alternativeName>
        <fullName evidence="16">PDZ protein interacting specifically with TC10</fullName>
    </alternativeName>
</protein>
<organism evidence="19 20">
    <name type="scientific">Hucho hucho</name>
    <name type="common">huchen</name>
    <dbReference type="NCBI Taxonomy" id="62062"/>
    <lineage>
        <taxon>Eukaryota</taxon>
        <taxon>Metazoa</taxon>
        <taxon>Chordata</taxon>
        <taxon>Craniata</taxon>
        <taxon>Vertebrata</taxon>
        <taxon>Euteleostomi</taxon>
        <taxon>Actinopterygii</taxon>
        <taxon>Neopterygii</taxon>
        <taxon>Teleostei</taxon>
        <taxon>Protacanthopterygii</taxon>
        <taxon>Salmoniformes</taxon>
        <taxon>Salmonidae</taxon>
        <taxon>Salmoninae</taxon>
        <taxon>Hucho</taxon>
    </lineage>
</organism>
<dbReference type="Ensembl" id="ENSHHUT00000045510.1">
    <property type="protein sequence ID" value="ENSHHUP00000043868.1"/>
    <property type="gene ID" value="ENSHHUG00000026761.1"/>
</dbReference>
<evidence type="ECO:0000256" key="13">
    <source>
        <dbReference type="ARBA" id="ARBA00034105"/>
    </source>
</evidence>
<evidence type="ECO:0000256" key="15">
    <source>
        <dbReference type="ARBA" id="ARBA00081191"/>
    </source>
</evidence>
<evidence type="ECO:0000256" key="5">
    <source>
        <dbReference type="ARBA" id="ARBA00022448"/>
    </source>
</evidence>
<evidence type="ECO:0000259" key="18">
    <source>
        <dbReference type="PROSITE" id="PS50106"/>
    </source>
</evidence>
<evidence type="ECO:0000256" key="14">
    <source>
        <dbReference type="ARBA" id="ARBA00072943"/>
    </source>
</evidence>
<reference evidence="19" key="2">
    <citation type="submission" date="2025-08" db="UniProtKB">
        <authorList>
            <consortium name="Ensembl"/>
        </authorList>
    </citation>
    <scope>IDENTIFICATION</scope>
</reference>
<evidence type="ECO:0000313" key="20">
    <source>
        <dbReference type="Proteomes" id="UP000314982"/>
    </source>
</evidence>
<dbReference type="InterPro" id="IPR036034">
    <property type="entry name" value="PDZ_sf"/>
</dbReference>
<dbReference type="PROSITE" id="PS50106">
    <property type="entry name" value="PDZ"/>
    <property type="match status" value="1"/>
</dbReference>
<evidence type="ECO:0000256" key="8">
    <source>
        <dbReference type="ARBA" id="ARBA00023018"/>
    </source>
</evidence>
<feature type="domain" description="PDZ" evidence="18">
    <location>
        <begin position="294"/>
        <end position="377"/>
    </location>
</feature>
<dbReference type="FunFam" id="2.30.42.10:FF:000067">
    <property type="entry name" value="Golgi-associated PDZ and coiled-coil motif-containing protein-like"/>
    <property type="match status" value="1"/>
</dbReference>
<dbReference type="STRING" id="62062.ENSHHUP00000043868"/>
<comment type="subcellular location">
    <subcellularLocation>
        <location evidence="2">Cell projection</location>
        <location evidence="2">Dendrite</location>
    </subcellularLocation>
    <subcellularLocation>
        <location evidence="4">Cytoplasm</location>
    </subcellularLocation>
    <subcellularLocation>
        <location evidence="3">Golgi apparatus membrane</location>
        <topology evidence="3">Peripheral membrane protein</topology>
    </subcellularLocation>
    <subcellularLocation>
        <location evidence="1">Golgi apparatus</location>
        <location evidence="1">trans-Golgi network membrane</location>
    </subcellularLocation>
    <subcellularLocation>
        <location evidence="13">Postsynaptic density</location>
    </subcellularLocation>
</comment>
<evidence type="ECO:0000256" key="6">
    <source>
        <dbReference type="ARBA" id="ARBA00022490"/>
    </source>
</evidence>
<dbReference type="PANTHER" id="PTHR16528">
    <property type="entry name" value="GOLGI-ASSOCIATED PDZ AND COILED-COIL MOTIF-CONTAINING"/>
    <property type="match status" value="1"/>
</dbReference>
<reference evidence="20" key="1">
    <citation type="submission" date="2018-06" db="EMBL/GenBank/DDBJ databases">
        <title>Genome assembly of Danube salmon.</title>
        <authorList>
            <person name="Macqueen D.J."/>
            <person name="Gundappa M.K."/>
        </authorList>
    </citation>
    <scope>NUCLEOTIDE SEQUENCE [LARGE SCALE GENOMIC DNA]</scope>
</reference>
<keyword evidence="10 17" id="KW-0175">Coiled coil</keyword>
<dbReference type="GO" id="GO:0005886">
    <property type="term" value="C:plasma membrane"/>
    <property type="evidence" value="ECO:0007669"/>
    <property type="project" value="UniProtKB-ARBA"/>
</dbReference>
<evidence type="ECO:0000256" key="7">
    <source>
        <dbReference type="ARBA" id="ARBA00022927"/>
    </source>
</evidence>
<evidence type="ECO:0000256" key="16">
    <source>
        <dbReference type="ARBA" id="ARBA00083668"/>
    </source>
</evidence>
<dbReference type="SMART" id="SM00228">
    <property type="entry name" value="PDZ"/>
    <property type="match status" value="1"/>
</dbReference>
<dbReference type="Pfam" id="PF00595">
    <property type="entry name" value="PDZ"/>
    <property type="match status" value="1"/>
</dbReference>
<evidence type="ECO:0000256" key="4">
    <source>
        <dbReference type="ARBA" id="ARBA00004496"/>
    </source>
</evidence>
<dbReference type="PANTHER" id="PTHR16528:SF2">
    <property type="entry name" value="GOLGI-ASSOCIATED PDZ AND COILED-COIL MOTIF-CONTAINING PROTEIN"/>
    <property type="match status" value="1"/>
</dbReference>
<proteinExistence type="predicted"/>